<dbReference type="InterPro" id="IPR013103">
    <property type="entry name" value="RVT_2"/>
</dbReference>
<keyword evidence="3" id="KW-1185">Reference proteome</keyword>
<protein>
    <recommendedName>
        <fullName evidence="1">Reverse transcriptase Ty1/copia-type domain-containing protein</fullName>
    </recommendedName>
</protein>
<dbReference type="EMBL" id="JACGWL010000007">
    <property type="protein sequence ID" value="KAK4397685.1"/>
    <property type="molecule type" value="Genomic_DNA"/>
</dbReference>
<sequence>MAKSLQIMLAIAAWYYYEIWQMNVKTVFFNGFVEEEIYVDQSEGYTVVGDEQKVCHLQRLIYGLKQASQSWTMHFDEVIRGYDFVKNDFDCDILRILYLIG</sequence>
<evidence type="ECO:0000313" key="2">
    <source>
        <dbReference type="EMBL" id="KAK4397685.1"/>
    </source>
</evidence>
<accession>A0AAE2BU68</accession>
<evidence type="ECO:0000313" key="3">
    <source>
        <dbReference type="Proteomes" id="UP001289374"/>
    </source>
</evidence>
<gene>
    <name evidence="2" type="ORF">Sango_1244000</name>
</gene>
<reference evidence="2" key="1">
    <citation type="submission" date="2020-06" db="EMBL/GenBank/DDBJ databases">
        <authorList>
            <person name="Li T."/>
            <person name="Hu X."/>
            <person name="Zhang T."/>
            <person name="Song X."/>
            <person name="Zhang H."/>
            <person name="Dai N."/>
            <person name="Sheng W."/>
            <person name="Hou X."/>
            <person name="Wei L."/>
        </authorList>
    </citation>
    <scope>NUCLEOTIDE SEQUENCE</scope>
    <source>
        <strain evidence="2">K16</strain>
        <tissue evidence="2">Leaf</tissue>
    </source>
</reference>
<proteinExistence type="predicted"/>
<dbReference type="Pfam" id="PF07727">
    <property type="entry name" value="RVT_2"/>
    <property type="match status" value="1"/>
</dbReference>
<dbReference type="AlphaFoldDB" id="A0AAE2BU68"/>
<dbReference type="Proteomes" id="UP001289374">
    <property type="component" value="Unassembled WGS sequence"/>
</dbReference>
<evidence type="ECO:0000259" key="1">
    <source>
        <dbReference type="Pfam" id="PF07727"/>
    </source>
</evidence>
<reference evidence="2" key="2">
    <citation type="journal article" date="2024" name="Plant">
        <title>Genomic evolution and insights into agronomic trait innovations of Sesamum species.</title>
        <authorList>
            <person name="Miao H."/>
            <person name="Wang L."/>
            <person name="Qu L."/>
            <person name="Liu H."/>
            <person name="Sun Y."/>
            <person name="Le M."/>
            <person name="Wang Q."/>
            <person name="Wei S."/>
            <person name="Zheng Y."/>
            <person name="Lin W."/>
            <person name="Duan Y."/>
            <person name="Cao H."/>
            <person name="Xiong S."/>
            <person name="Wang X."/>
            <person name="Wei L."/>
            <person name="Li C."/>
            <person name="Ma Q."/>
            <person name="Ju M."/>
            <person name="Zhao R."/>
            <person name="Li G."/>
            <person name="Mu C."/>
            <person name="Tian Q."/>
            <person name="Mei H."/>
            <person name="Zhang T."/>
            <person name="Gao T."/>
            <person name="Zhang H."/>
        </authorList>
    </citation>
    <scope>NUCLEOTIDE SEQUENCE</scope>
    <source>
        <strain evidence="2">K16</strain>
    </source>
</reference>
<name>A0AAE2BU68_9LAMI</name>
<comment type="caution">
    <text evidence="2">The sequence shown here is derived from an EMBL/GenBank/DDBJ whole genome shotgun (WGS) entry which is preliminary data.</text>
</comment>
<organism evidence="2 3">
    <name type="scientific">Sesamum angolense</name>
    <dbReference type="NCBI Taxonomy" id="2727404"/>
    <lineage>
        <taxon>Eukaryota</taxon>
        <taxon>Viridiplantae</taxon>
        <taxon>Streptophyta</taxon>
        <taxon>Embryophyta</taxon>
        <taxon>Tracheophyta</taxon>
        <taxon>Spermatophyta</taxon>
        <taxon>Magnoliopsida</taxon>
        <taxon>eudicotyledons</taxon>
        <taxon>Gunneridae</taxon>
        <taxon>Pentapetalae</taxon>
        <taxon>asterids</taxon>
        <taxon>lamiids</taxon>
        <taxon>Lamiales</taxon>
        <taxon>Pedaliaceae</taxon>
        <taxon>Sesamum</taxon>
    </lineage>
</organism>
<feature type="domain" description="Reverse transcriptase Ty1/copia-type" evidence="1">
    <location>
        <begin position="3"/>
        <end position="89"/>
    </location>
</feature>